<protein>
    <recommendedName>
        <fullName evidence="3">Carboxypeptidase C (Cathepsin A)</fullName>
    </recommendedName>
</protein>
<evidence type="ECO:0000313" key="2">
    <source>
        <dbReference type="Proteomes" id="UP000013280"/>
    </source>
</evidence>
<dbReference type="GO" id="GO:0006508">
    <property type="term" value="P:proteolysis"/>
    <property type="evidence" value="ECO:0007669"/>
    <property type="project" value="InterPro"/>
</dbReference>
<accession>R0DXJ6</accession>
<dbReference type="PATRIC" id="fig|1264675.3.peg.1555"/>
<dbReference type="EMBL" id="APMQ01000004">
    <property type="protein sequence ID" value="ENZ78133.1"/>
    <property type="molecule type" value="Genomic_DNA"/>
</dbReference>
<gene>
    <name evidence="1" type="ORF">OR214_01544</name>
</gene>
<sequence length="252" mass="25766" precursor="true">MVFVTLKKAIIAMKKSRLSTSDFAGLSRTLGVSFAAAALSAVLLAGCGGGDSSAAANQSGVATNAGNATTQPVTAAVPPDQPYVDPNVYGTGPNDALAADPGESAAITHHTVTIGGKSIAYTATAGHLTTIDPVTSQSNATMFYVAYTQDNLDPAKPRPVTFFYNGGPGSSSVFLLLGSFGPKRLQSSFPNFTPPAPYKLPDNPDSLLDRSDLVFINPVGTGYSAAIAPAKNKDFWGTTRTLAPSTASSSAT</sequence>
<dbReference type="AlphaFoldDB" id="R0DXJ6"/>
<dbReference type="Proteomes" id="UP000013280">
    <property type="component" value="Unassembled WGS sequence"/>
</dbReference>
<evidence type="ECO:0000313" key="1">
    <source>
        <dbReference type="EMBL" id="ENZ78133.1"/>
    </source>
</evidence>
<dbReference type="Gene3D" id="3.40.50.1820">
    <property type="entry name" value="alpha/beta hydrolase"/>
    <property type="match status" value="1"/>
</dbReference>
<dbReference type="InterPro" id="IPR029058">
    <property type="entry name" value="AB_hydrolase_fold"/>
</dbReference>
<name>R0DXJ6_RALPI</name>
<proteinExistence type="predicted"/>
<dbReference type="Pfam" id="PF00450">
    <property type="entry name" value="Peptidase_S10"/>
    <property type="match status" value="1"/>
</dbReference>
<organism evidence="1 2">
    <name type="scientific">Ralstonia pickettii OR214</name>
    <dbReference type="NCBI Taxonomy" id="1264675"/>
    <lineage>
        <taxon>Bacteria</taxon>
        <taxon>Pseudomonadati</taxon>
        <taxon>Pseudomonadota</taxon>
        <taxon>Betaproteobacteria</taxon>
        <taxon>Burkholderiales</taxon>
        <taxon>Burkholderiaceae</taxon>
        <taxon>Ralstonia</taxon>
    </lineage>
</organism>
<dbReference type="InterPro" id="IPR001563">
    <property type="entry name" value="Peptidase_S10"/>
</dbReference>
<dbReference type="SUPFAM" id="SSF53474">
    <property type="entry name" value="alpha/beta-Hydrolases"/>
    <property type="match status" value="1"/>
</dbReference>
<dbReference type="GO" id="GO:0004185">
    <property type="term" value="F:serine-type carboxypeptidase activity"/>
    <property type="evidence" value="ECO:0007669"/>
    <property type="project" value="InterPro"/>
</dbReference>
<comment type="caution">
    <text evidence="1">The sequence shown here is derived from an EMBL/GenBank/DDBJ whole genome shotgun (WGS) entry which is preliminary data.</text>
</comment>
<evidence type="ECO:0008006" key="3">
    <source>
        <dbReference type="Google" id="ProtNLM"/>
    </source>
</evidence>
<reference evidence="1 2" key="1">
    <citation type="journal article" date="2013" name="Genome Announc.">
        <title>Draft Genome Sequence for Ralstonia sp. Strain OR214, a Bacterium with Potential for Bioremediation.</title>
        <authorList>
            <person name="Utturkar S.M."/>
            <person name="Bollmann A."/>
            <person name="Brzoska R.M."/>
            <person name="Klingeman D.M."/>
            <person name="Epstein S.E."/>
            <person name="Palumbo A.V."/>
            <person name="Brown S.D."/>
        </authorList>
    </citation>
    <scope>NUCLEOTIDE SEQUENCE [LARGE SCALE GENOMIC DNA]</scope>
    <source>
        <strain evidence="1 2">OR214</strain>
    </source>
</reference>